<organism evidence="10 11">
    <name type="scientific">Aspergillus lucknowensis</name>
    <dbReference type="NCBI Taxonomy" id="176173"/>
    <lineage>
        <taxon>Eukaryota</taxon>
        <taxon>Fungi</taxon>
        <taxon>Dikarya</taxon>
        <taxon>Ascomycota</taxon>
        <taxon>Pezizomycotina</taxon>
        <taxon>Eurotiomycetes</taxon>
        <taxon>Eurotiomycetidae</taxon>
        <taxon>Eurotiales</taxon>
        <taxon>Aspergillaceae</taxon>
        <taxon>Aspergillus</taxon>
        <taxon>Aspergillus subgen. Nidulantes</taxon>
    </lineage>
</organism>
<keyword evidence="5" id="KW-0539">Nucleus</keyword>
<evidence type="ECO:0000313" key="10">
    <source>
        <dbReference type="EMBL" id="KAL2866903.1"/>
    </source>
</evidence>
<feature type="domain" description="NAD(P)-binding" evidence="9">
    <location>
        <begin position="10"/>
        <end position="191"/>
    </location>
</feature>
<dbReference type="InterPro" id="IPR036291">
    <property type="entry name" value="NAD(P)-bd_dom_sf"/>
</dbReference>
<keyword evidence="3" id="KW-0805">Transcription regulation</keyword>
<accession>A0ABR4LQU5</accession>
<dbReference type="Pfam" id="PF11571">
    <property type="entry name" value="Med27"/>
    <property type="match status" value="1"/>
</dbReference>
<evidence type="ECO:0000256" key="6">
    <source>
        <dbReference type="ARBA" id="ARBA00038376"/>
    </source>
</evidence>
<evidence type="ECO:0000256" key="7">
    <source>
        <dbReference type="SAM" id="Coils"/>
    </source>
</evidence>
<dbReference type="SUPFAM" id="SSF51735">
    <property type="entry name" value="NAD(P)-binding Rossmann-fold domains"/>
    <property type="match status" value="1"/>
</dbReference>
<evidence type="ECO:0000256" key="1">
    <source>
        <dbReference type="ARBA" id="ARBA00004123"/>
    </source>
</evidence>
<feature type="region of interest" description="Disordered" evidence="8">
    <location>
        <begin position="223"/>
        <end position="263"/>
    </location>
</feature>
<reference evidence="10 11" key="1">
    <citation type="submission" date="2024-07" db="EMBL/GenBank/DDBJ databases">
        <title>Section-level genome sequencing and comparative genomics of Aspergillus sections Usti and Cavernicolus.</title>
        <authorList>
            <consortium name="Lawrence Berkeley National Laboratory"/>
            <person name="Nybo J.L."/>
            <person name="Vesth T.C."/>
            <person name="Theobald S."/>
            <person name="Frisvad J.C."/>
            <person name="Larsen T.O."/>
            <person name="Kjaerboelling I."/>
            <person name="Rothschild-Mancinelli K."/>
            <person name="Lyhne E.K."/>
            <person name="Kogle M.E."/>
            <person name="Barry K."/>
            <person name="Clum A."/>
            <person name="Na H."/>
            <person name="Ledsgaard L."/>
            <person name="Lin J."/>
            <person name="Lipzen A."/>
            <person name="Kuo A."/>
            <person name="Riley R."/>
            <person name="Mondo S."/>
            <person name="Labutti K."/>
            <person name="Haridas S."/>
            <person name="Pangalinan J."/>
            <person name="Salamov A.A."/>
            <person name="Simmons B.A."/>
            <person name="Magnuson J.K."/>
            <person name="Chen J."/>
            <person name="Drula E."/>
            <person name="Henrissat B."/>
            <person name="Wiebenga A."/>
            <person name="Lubbers R.J."/>
            <person name="Gomes A.C."/>
            <person name="Macurrencykelacurrency M.R."/>
            <person name="Stajich J."/>
            <person name="Grigoriev I.V."/>
            <person name="Mortensen U.H."/>
            <person name="De Vries R.P."/>
            <person name="Baker S.E."/>
            <person name="Andersen M.R."/>
        </authorList>
    </citation>
    <scope>NUCLEOTIDE SEQUENCE [LARGE SCALE GENOMIC DNA]</scope>
    <source>
        <strain evidence="10 11">CBS 449.75</strain>
    </source>
</reference>
<keyword evidence="4" id="KW-0804">Transcription</keyword>
<evidence type="ECO:0000313" key="11">
    <source>
        <dbReference type="Proteomes" id="UP001610432"/>
    </source>
</evidence>
<dbReference type="PANTHER" id="PTHR43355">
    <property type="entry name" value="FLAVIN REDUCTASE (NADPH)"/>
    <property type="match status" value="1"/>
</dbReference>
<sequence>MAGLKILVIGGTGPAGICLLRELVFRKHETVVFARNPSRIPEDLISHELIEVIKGELDDFDALSTAIAECRLVISLLGPNVLDKKISPTLYQDFYKSSLFPLMRQHGVRRIFAMGTISIYRPEDHWTLSRSALVLVVRLFANGPYQDIVNIAKVFESDASDLDWTVYRIAMIPGGSDEESWRKDREDGETFVGAVGANGWTISQRRGALARWLVDGVEGGAEDWMESSSSMNSNGTSDVKGNDLKDSPPATNPTVAQEESPHEPAIDPELLESEMELVSALAKLQKLEETIHQLRTLLPERLLEPLAPIVNPKGSTGNIAPNSPQKLFQQLSQAARAGVGEVGEFQAMWRSQEMKAVWERIDTLIHENAGQLLQSSGMWEQDYDTLLEDLTKQDIIRKEQSHRAREELERSQLQSVEGGWKAIVENFVQKNVPGVRVVLTKNDSSFIVLLPKGGLSLRVHTIDAGQESGIPDWKVVSKRTSAEPPSTLENAVLDCLNSRPRKWDLNFLLEMIASYSNIYETRCVKCDKMTDKAANLPVLRRLKAAQSLKEPQLPTFEAYHAACI</sequence>
<dbReference type="Proteomes" id="UP001610432">
    <property type="component" value="Unassembled WGS sequence"/>
</dbReference>
<evidence type="ECO:0000256" key="3">
    <source>
        <dbReference type="ARBA" id="ARBA00023015"/>
    </source>
</evidence>
<dbReference type="Gene3D" id="3.40.50.720">
    <property type="entry name" value="NAD(P)-binding Rossmann-like Domain"/>
    <property type="match status" value="1"/>
</dbReference>
<comment type="similarity">
    <text evidence="6">Belongs to the avfA family.</text>
</comment>
<dbReference type="PANTHER" id="PTHR43355:SF2">
    <property type="entry name" value="FLAVIN REDUCTASE (NADPH)"/>
    <property type="match status" value="1"/>
</dbReference>
<name>A0ABR4LQU5_9EURO</name>
<evidence type="ECO:0000259" key="9">
    <source>
        <dbReference type="Pfam" id="PF13460"/>
    </source>
</evidence>
<proteinExistence type="inferred from homology"/>
<evidence type="ECO:0000256" key="5">
    <source>
        <dbReference type="ARBA" id="ARBA00023242"/>
    </source>
</evidence>
<keyword evidence="11" id="KW-1185">Reference proteome</keyword>
<dbReference type="Pfam" id="PF13460">
    <property type="entry name" value="NAD_binding_10"/>
    <property type="match status" value="1"/>
</dbReference>
<evidence type="ECO:0000256" key="2">
    <source>
        <dbReference type="ARBA" id="ARBA00008048"/>
    </source>
</evidence>
<feature type="compositionally biased region" description="Low complexity" evidence="8">
    <location>
        <begin position="227"/>
        <end position="237"/>
    </location>
</feature>
<feature type="coiled-coil region" evidence="7">
    <location>
        <begin position="270"/>
        <end position="297"/>
    </location>
</feature>
<dbReference type="EMBL" id="JBFXLQ010000022">
    <property type="protein sequence ID" value="KAL2866903.1"/>
    <property type="molecule type" value="Genomic_DNA"/>
</dbReference>
<keyword evidence="7" id="KW-0175">Coiled coil</keyword>
<dbReference type="InterPro" id="IPR051606">
    <property type="entry name" value="Polyketide_Oxido-like"/>
</dbReference>
<dbReference type="RefSeq" id="XP_070885882.1">
    <property type="nucleotide sequence ID" value="XM_071031231.1"/>
</dbReference>
<protein>
    <recommendedName>
        <fullName evidence="9">NAD(P)-binding domain-containing protein</fullName>
    </recommendedName>
</protein>
<comment type="caution">
    <text evidence="10">The sequence shown here is derived from an EMBL/GenBank/DDBJ whole genome shotgun (WGS) entry which is preliminary data.</text>
</comment>
<comment type="subcellular location">
    <subcellularLocation>
        <location evidence="1">Nucleus</location>
    </subcellularLocation>
</comment>
<evidence type="ECO:0000256" key="4">
    <source>
        <dbReference type="ARBA" id="ARBA00023163"/>
    </source>
</evidence>
<dbReference type="InterPro" id="IPR021627">
    <property type="entry name" value="Mediator_Med27"/>
</dbReference>
<comment type="similarity">
    <text evidence="2">Belongs to the Mediator complex subunit 27 family.</text>
</comment>
<evidence type="ECO:0000256" key="8">
    <source>
        <dbReference type="SAM" id="MobiDB-lite"/>
    </source>
</evidence>
<dbReference type="InterPro" id="IPR016040">
    <property type="entry name" value="NAD(P)-bd_dom"/>
</dbReference>
<dbReference type="GeneID" id="98146303"/>
<gene>
    <name evidence="10" type="ORF">BJX67DRAFT_372333</name>
</gene>